<proteinExistence type="predicted"/>
<accession>A0ABT2PT07</accession>
<evidence type="ECO:0000313" key="1">
    <source>
        <dbReference type="EMBL" id="MCU0104084.1"/>
    </source>
</evidence>
<comment type="caution">
    <text evidence="1">The sequence shown here is derived from an EMBL/GenBank/DDBJ whole genome shotgun (WGS) entry which is preliminary data.</text>
</comment>
<keyword evidence="2" id="KW-1185">Reference proteome</keyword>
<reference evidence="2" key="1">
    <citation type="submission" date="2023-07" db="EMBL/GenBank/DDBJ databases">
        <title>Novel Mycoplasma species identified in domestic and wild animals.</title>
        <authorList>
            <person name="Volokhov D.V."/>
            <person name="Furtak V.A."/>
            <person name="Zagorodnyaya T.A."/>
        </authorList>
    </citation>
    <scope>NUCLEOTIDE SEQUENCE [LARGE SCALE GENOMIC DNA]</scope>
    <source>
        <strain evidence="2">92-19</strain>
    </source>
</reference>
<protein>
    <submittedName>
        <fullName evidence="1">Uncharacterized protein</fullName>
    </submittedName>
</protein>
<dbReference type="RefSeq" id="WP_262095294.1">
    <property type="nucleotide sequence ID" value="NZ_JAOEGN010000001.1"/>
</dbReference>
<name>A0ABT2PT07_9MOLU</name>
<gene>
    <name evidence="1" type="ORF">N7603_00220</name>
</gene>
<dbReference type="Proteomes" id="UP001209076">
    <property type="component" value="Unassembled WGS sequence"/>
</dbReference>
<dbReference type="EMBL" id="JAOEGN010000001">
    <property type="protein sequence ID" value="MCU0104084.1"/>
    <property type="molecule type" value="Genomic_DNA"/>
</dbReference>
<organism evidence="1 2">
    <name type="scientific">Paracholeplasma vituli</name>
    <dbReference type="NCBI Taxonomy" id="69473"/>
    <lineage>
        <taxon>Bacteria</taxon>
        <taxon>Bacillati</taxon>
        <taxon>Mycoplasmatota</taxon>
        <taxon>Mollicutes</taxon>
        <taxon>Acholeplasmatales</taxon>
        <taxon>Acholeplasmataceae</taxon>
        <taxon>Paracholeplasma</taxon>
    </lineage>
</organism>
<sequence length="259" mass="30678">MIVTTGFLTKIRTFLKQIDYPYGDRYYPDIIDRLVTELLPNGSDIEMIADLLSGYRYVKNREKKILKVYNTPKYLSRLLSIEPSSFSPTFTKYTKNYDQVVVTNALSGAFRILKTFQVYSTQDDRVTSINKDKAYFTQDFNSYKLKTFVRQVELYRYDEKIMKFSLDYFMKKYRYKPIEMTNNYSLEQDGSVFKAYTINLEQEKILIGTFEFKVLKTTYVHGLSLIKIMDEQYHDMLVMLGLGMLYSIMYSENSRRSSN</sequence>
<evidence type="ECO:0000313" key="2">
    <source>
        <dbReference type="Proteomes" id="UP001209076"/>
    </source>
</evidence>